<feature type="transmembrane region" description="Helical" evidence="1">
    <location>
        <begin position="134"/>
        <end position="154"/>
    </location>
</feature>
<accession>A0ABY5FYD6</accession>
<evidence type="ECO:0000313" key="2">
    <source>
        <dbReference type="EMBL" id="UTT63323.1"/>
    </source>
</evidence>
<protein>
    <submittedName>
        <fullName evidence="2">DUF998 domain-containing protein</fullName>
    </submittedName>
</protein>
<feature type="transmembrane region" description="Helical" evidence="1">
    <location>
        <begin position="329"/>
        <end position="350"/>
    </location>
</feature>
<feature type="transmembrane region" description="Helical" evidence="1">
    <location>
        <begin position="25"/>
        <end position="45"/>
    </location>
</feature>
<keyword evidence="3" id="KW-1185">Reference proteome</keyword>
<proteinExistence type="predicted"/>
<feature type="transmembrane region" description="Helical" evidence="1">
    <location>
        <begin position="302"/>
        <end position="323"/>
    </location>
</feature>
<evidence type="ECO:0000256" key="1">
    <source>
        <dbReference type="SAM" id="Phobius"/>
    </source>
</evidence>
<dbReference type="RefSeq" id="WP_255160455.1">
    <property type="nucleotide sequence ID" value="NZ_CP101497.1"/>
</dbReference>
<feature type="transmembrane region" description="Helical" evidence="1">
    <location>
        <begin position="246"/>
        <end position="271"/>
    </location>
</feature>
<name>A0ABY5FYD6_9MICO</name>
<reference evidence="2" key="1">
    <citation type="submission" date="2022-07" db="EMBL/GenBank/DDBJ databases">
        <title>Taxonomic analysis of Microcella humidisoli nov. sp., isolated from riverside soil.</title>
        <authorList>
            <person name="Molina K.M."/>
            <person name="Kim S.B."/>
        </authorList>
    </citation>
    <scope>NUCLEOTIDE SEQUENCE</scope>
    <source>
        <strain evidence="2">MMS21-STM10</strain>
    </source>
</reference>
<keyword evidence="1" id="KW-0472">Membrane</keyword>
<feature type="transmembrane region" description="Helical" evidence="1">
    <location>
        <begin position="166"/>
        <end position="184"/>
    </location>
</feature>
<feature type="transmembrane region" description="Helical" evidence="1">
    <location>
        <begin position="51"/>
        <end position="77"/>
    </location>
</feature>
<dbReference type="Proteomes" id="UP001060039">
    <property type="component" value="Chromosome"/>
</dbReference>
<feature type="transmembrane region" description="Helical" evidence="1">
    <location>
        <begin position="277"/>
        <end position="295"/>
    </location>
</feature>
<keyword evidence="1" id="KW-1133">Transmembrane helix</keyword>
<dbReference type="InterPro" id="IPR009339">
    <property type="entry name" value="DUF998"/>
</dbReference>
<dbReference type="EMBL" id="CP101497">
    <property type="protein sequence ID" value="UTT63323.1"/>
    <property type="molecule type" value="Genomic_DNA"/>
</dbReference>
<feature type="transmembrane region" description="Helical" evidence="1">
    <location>
        <begin position="204"/>
        <end position="225"/>
    </location>
</feature>
<feature type="transmembrane region" description="Helical" evidence="1">
    <location>
        <begin position="97"/>
        <end position="122"/>
    </location>
</feature>
<dbReference type="Pfam" id="PF06197">
    <property type="entry name" value="DUF998"/>
    <property type="match status" value="1"/>
</dbReference>
<sequence length="370" mass="39226">MSTAAPAPTGTTAPVRTPLDVESEAFAVALAVGAVTLIVGGVLFAGTNPPIWGGVSLGVASAGSILVAGVIVAYVGYWRSRSVLGQQWRLELASWKFIVDATSVAFVHAVLAVLAAIATFLLLQRSFQGVTLDAPFTTIAMATVTALGAYWIYLSVSSITTPKLSSLLVLFMTFGTITAMATASDPAWWEYHFSQLGTFGDRSSSLFNLTLIIAGFLVTTFALYLQRDLQLLVDRGVLSRASAPRTVSIIFVIMGVMLSCVGIFPLTVSILLHNLSASGMAVTFLVLLFASPWLLKGLPGRFFLVSFGFAAALIVGAVLFYPVQYWNLTAFELVAFAIIFAWIAVFIRYISAFTEQTAPDAAPAPAVAAA</sequence>
<keyword evidence="1" id="KW-0812">Transmembrane</keyword>
<organism evidence="2 3">
    <name type="scientific">Microcella humidisoli</name>
    <dbReference type="NCBI Taxonomy" id="2963406"/>
    <lineage>
        <taxon>Bacteria</taxon>
        <taxon>Bacillati</taxon>
        <taxon>Actinomycetota</taxon>
        <taxon>Actinomycetes</taxon>
        <taxon>Micrococcales</taxon>
        <taxon>Microbacteriaceae</taxon>
        <taxon>Microcella</taxon>
    </lineage>
</organism>
<gene>
    <name evidence="2" type="ORF">NNL39_04260</name>
</gene>
<evidence type="ECO:0000313" key="3">
    <source>
        <dbReference type="Proteomes" id="UP001060039"/>
    </source>
</evidence>